<dbReference type="AlphaFoldDB" id="A0A4Q9KAM0"/>
<proteinExistence type="predicted"/>
<gene>
    <name evidence="1" type="ORF">ET989_14300</name>
</gene>
<keyword evidence="2" id="KW-1185">Reference proteome</keyword>
<accession>A0A4Q9KAM0</accession>
<dbReference type="Proteomes" id="UP000292373">
    <property type="component" value="Unassembled WGS sequence"/>
</dbReference>
<evidence type="ECO:0000313" key="2">
    <source>
        <dbReference type="Proteomes" id="UP000292373"/>
    </source>
</evidence>
<evidence type="ECO:0000313" key="1">
    <source>
        <dbReference type="EMBL" id="TBT82533.1"/>
    </source>
</evidence>
<evidence type="ECO:0008006" key="3">
    <source>
        <dbReference type="Google" id="ProtNLM"/>
    </source>
</evidence>
<name>A0A4Q9KAM0_9ACTN</name>
<dbReference type="RefSeq" id="WP_131170161.1">
    <property type="nucleotide sequence ID" value="NZ_SDMQ01000022.1"/>
</dbReference>
<dbReference type="EMBL" id="SDMQ01000022">
    <property type="protein sequence ID" value="TBT82533.1"/>
    <property type="molecule type" value="Genomic_DNA"/>
</dbReference>
<sequence length="193" mass="20060">MMSRNAWLTAALVILALFVGSVLDTRLPKPDPAEADPFLRPGVVGQAVELRNGVVTATDVRVGTEIRSIGAITATTGRWLVVDYVFEARGEAQFKAPATLRLRAADGRLYGETPGATAACGPAQPGIPLACSVPFEVPVDAIEGAHLLVPAEVHIDLTDDVADIDLGLTAERAAELAAAEGRVELAEPTTVGG</sequence>
<protein>
    <recommendedName>
        <fullName evidence="3">DUF4352 domain-containing protein</fullName>
    </recommendedName>
</protein>
<organism evidence="1 2">
    <name type="scientific">Propioniciclava sinopodophylli</name>
    <dbReference type="NCBI Taxonomy" id="1837344"/>
    <lineage>
        <taxon>Bacteria</taxon>
        <taxon>Bacillati</taxon>
        <taxon>Actinomycetota</taxon>
        <taxon>Actinomycetes</taxon>
        <taxon>Propionibacteriales</taxon>
        <taxon>Propionibacteriaceae</taxon>
        <taxon>Propioniciclava</taxon>
    </lineage>
</organism>
<reference evidence="1 2" key="1">
    <citation type="submission" date="2019-01" db="EMBL/GenBank/DDBJ databases">
        <title>Lactibacter flavus gen. nov., sp. nov., a novel bacterium of the family Propionibacteriaceae isolated from raw milk and dairy products.</title>
        <authorList>
            <person name="Huptas C."/>
            <person name="Wenning M."/>
            <person name="Breitenwieser F."/>
            <person name="Doll E."/>
            <person name="Von Neubeck M."/>
            <person name="Busse H.-J."/>
            <person name="Scherer S."/>
        </authorList>
    </citation>
    <scope>NUCLEOTIDE SEQUENCE [LARGE SCALE GENOMIC DNA]</scope>
    <source>
        <strain evidence="1 2">KCTC 33808</strain>
    </source>
</reference>
<dbReference type="OrthoDB" id="4763195at2"/>
<comment type="caution">
    <text evidence="1">The sequence shown here is derived from an EMBL/GenBank/DDBJ whole genome shotgun (WGS) entry which is preliminary data.</text>
</comment>